<sequence length="91" mass="10443">MNYKKENKAVDMLDDSNFLFDCVMVGDGKEFYFGGKISYIDGCDKDLMSLLVVDDTVEALGYKEMFMSYYYVIPNMEIFNGLRKIEGDADV</sequence>
<comment type="caution">
    <text evidence="2">The sequence shown here is derived from an EMBL/GenBank/DDBJ whole genome shotgun (WGS) entry which is preliminary data.</text>
</comment>
<keyword evidence="3" id="KW-1185">Reference proteome</keyword>
<organism evidence="2 3">
    <name type="scientific">Malus domestica</name>
    <name type="common">Apple</name>
    <name type="synonym">Pyrus malus</name>
    <dbReference type="NCBI Taxonomy" id="3750"/>
    <lineage>
        <taxon>Eukaryota</taxon>
        <taxon>Viridiplantae</taxon>
        <taxon>Streptophyta</taxon>
        <taxon>Embryophyta</taxon>
        <taxon>Tracheophyta</taxon>
        <taxon>Spermatophyta</taxon>
        <taxon>Magnoliopsida</taxon>
        <taxon>eudicotyledons</taxon>
        <taxon>Gunneridae</taxon>
        <taxon>Pentapetalae</taxon>
        <taxon>rosids</taxon>
        <taxon>fabids</taxon>
        <taxon>Rosales</taxon>
        <taxon>Rosaceae</taxon>
        <taxon>Amygdaloideae</taxon>
        <taxon>Maleae</taxon>
        <taxon>Malus</taxon>
    </lineage>
</organism>
<evidence type="ECO:0000313" key="2">
    <source>
        <dbReference type="EMBL" id="RXH75778.1"/>
    </source>
</evidence>
<gene>
    <name evidence="2" type="ORF">DVH24_039477</name>
</gene>
<name>A0A498HW01_MALDO</name>
<dbReference type="Pfam" id="PF26130">
    <property type="entry name" value="PB1-like"/>
    <property type="match status" value="1"/>
</dbReference>
<dbReference type="AlphaFoldDB" id="A0A498HW01"/>
<protein>
    <recommendedName>
        <fullName evidence="1">PB1-like domain-containing protein</fullName>
    </recommendedName>
</protein>
<evidence type="ECO:0000313" key="3">
    <source>
        <dbReference type="Proteomes" id="UP000290289"/>
    </source>
</evidence>
<dbReference type="EMBL" id="RDQH01000341">
    <property type="protein sequence ID" value="RXH75778.1"/>
    <property type="molecule type" value="Genomic_DNA"/>
</dbReference>
<proteinExistence type="predicted"/>
<reference evidence="2 3" key="1">
    <citation type="submission" date="2018-10" db="EMBL/GenBank/DDBJ databases">
        <title>A high-quality apple genome assembly.</title>
        <authorList>
            <person name="Hu J."/>
        </authorList>
    </citation>
    <scope>NUCLEOTIDE SEQUENCE [LARGE SCALE GENOMIC DNA]</scope>
    <source>
        <strain evidence="3">cv. HFTH1</strain>
        <tissue evidence="2">Young leaf</tissue>
    </source>
</reference>
<dbReference type="InterPro" id="IPR058594">
    <property type="entry name" value="PB1-like_dom_pln"/>
</dbReference>
<dbReference type="Proteomes" id="UP000290289">
    <property type="component" value="Chromosome 15"/>
</dbReference>
<accession>A0A498HW01</accession>
<evidence type="ECO:0000259" key="1">
    <source>
        <dbReference type="Pfam" id="PF26130"/>
    </source>
</evidence>
<feature type="domain" description="PB1-like" evidence="1">
    <location>
        <begin position="27"/>
        <end position="91"/>
    </location>
</feature>